<keyword evidence="2" id="KW-0812">Transmembrane</keyword>
<protein>
    <submittedName>
        <fullName evidence="3">Uncharacterized protein</fullName>
    </submittedName>
</protein>
<evidence type="ECO:0000313" key="3">
    <source>
        <dbReference type="EMBL" id="CAG9622802.1"/>
    </source>
</evidence>
<dbReference type="EMBL" id="CAKJTJ010000027">
    <property type="protein sequence ID" value="CAG9622802.1"/>
    <property type="molecule type" value="Genomic_DNA"/>
</dbReference>
<feature type="coiled-coil region" evidence="1">
    <location>
        <begin position="29"/>
        <end position="63"/>
    </location>
</feature>
<reference evidence="3 4" key="1">
    <citation type="submission" date="2021-10" db="EMBL/GenBank/DDBJ databases">
        <authorList>
            <person name="Criscuolo A."/>
        </authorList>
    </citation>
    <scope>NUCLEOTIDE SEQUENCE [LARGE SCALE GENOMIC DNA]</scope>
    <source>
        <strain evidence="4">CIP 111883</strain>
    </source>
</reference>
<gene>
    <name evidence="3" type="ORF">BACCIP111883_03593</name>
</gene>
<name>A0ABM8YSH9_9BACI</name>
<accession>A0ABM8YSH9</accession>
<comment type="caution">
    <text evidence="3">The sequence shown here is derived from an EMBL/GenBank/DDBJ whole genome shotgun (WGS) entry which is preliminary data.</text>
</comment>
<keyword evidence="2" id="KW-1133">Transmembrane helix</keyword>
<evidence type="ECO:0000313" key="4">
    <source>
        <dbReference type="Proteomes" id="UP000789833"/>
    </source>
</evidence>
<sequence length="187" mass="21722">MKQDFLWKTVILLIGLVVIIGLFIGFRVFDHQLAVIDRLQATIEQQENQISLLEASNQRYDIEYQEDESQLIEAVITSFVTAIYDVRQDNYDIRLSEAELVMTPSMLEQYFPENEGEVKLEMEYQVGEVHIYPSLELERALVLLEGTTVNLSNGKREQNRITLEVNLIKDDGKWMVQGFQQLYAETL</sequence>
<evidence type="ECO:0000256" key="2">
    <source>
        <dbReference type="SAM" id="Phobius"/>
    </source>
</evidence>
<evidence type="ECO:0000256" key="1">
    <source>
        <dbReference type="SAM" id="Coils"/>
    </source>
</evidence>
<keyword evidence="4" id="KW-1185">Reference proteome</keyword>
<dbReference type="Proteomes" id="UP000789833">
    <property type="component" value="Unassembled WGS sequence"/>
</dbReference>
<organism evidence="3 4">
    <name type="scientific">Sutcliffiella rhizosphaerae</name>
    <dbReference type="NCBI Taxonomy" id="2880967"/>
    <lineage>
        <taxon>Bacteria</taxon>
        <taxon>Bacillati</taxon>
        <taxon>Bacillota</taxon>
        <taxon>Bacilli</taxon>
        <taxon>Bacillales</taxon>
        <taxon>Bacillaceae</taxon>
        <taxon>Sutcliffiella</taxon>
    </lineage>
</organism>
<keyword evidence="2" id="KW-0472">Membrane</keyword>
<dbReference type="RefSeq" id="WP_230503668.1">
    <property type="nucleotide sequence ID" value="NZ_CAKJTJ010000027.1"/>
</dbReference>
<feature type="transmembrane region" description="Helical" evidence="2">
    <location>
        <begin position="6"/>
        <end position="29"/>
    </location>
</feature>
<proteinExistence type="predicted"/>
<keyword evidence="1" id="KW-0175">Coiled coil</keyword>